<feature type="domain" description="HTH tetR-type" evidence="3">
    <location>
        <begin position="23"/>
        <end position="83"/>
    </location>
</feature>
<keyword evidence="5" id="KW-1185">Reference proteome</keyword>
<dbReference type="SUPFAM" id="SSF46689">
    <property type="entry name" value="Homeodomain-like"/>
    <property type="match status" value="1"/>
</dbReference>
<dbReference type="InterPro" id="IPR039532">
    <property type="entry name" value="TetR_C_Firmicutes"/>
</dbReference>
<name>A0ABS2PN86_9STRE</name>
<dbReference type="InterPro" id="IPR001647">
    <property type="entry name" value="HTH_TetR"/>
</dbReference>
<reference evidence="4 5" key="1">
    <citation type="submission" date="2021-01" db="EMBL/GenBank/DDBJ databases">
        <title>Genomic Encyclopedia of Type Strains, Phase IV (KMG-IV): sequencing the most valuable type-strain genomes for metagenomic binning, comparative biology and taxonomic classification.</title>
        <authorList>
            <person name="Goeker M."/>
        </authorList>
    </citation>
    <scope>NUCLEOTIDE SEQUENCE [LARGE SCALE GENOMIC DNA]</scope>
    <source>
        <strain evidence="4 5">DSM 27513</strain>
    </source>
</reference>
<comment type="caution">
    <text evidence="4">The sequence shown here is derived from an EMBL/GenBank/DDBJ whole genome shotgun (WGS) entry which is preliminary data.</text>
</comment>
<dbReference type="InterPro" id="IPR050624">
    <property type="entry name" value="HTH-type_Tx_Regulator"/>
</dbReference>
<dbReference type="Gene3D" id="1.10.357.10">
    <property type="entry name" value="Tetracycline Repressor, domain 2"/>
    <property type="match status" value="1"/>
</dbReference>
<evidence type="ECO:0000256" key="2">
    <source>
        <dbReference type="PROSITE-ProRule" id="PRU00335"/>
    </source>
</evidence>
<dbReference type="PROSITE" id="PS50977">
    <property type="entry name" value="HTH_TETR_2"/>
    <property type="match status" value="1"/>
</dbReference>
<evidence type="ECO:0000256" key="1">
    <source>
        <dbReference type="ARBA" id="ARBA00023125"/>
    </source>
</evidence>
<proteinExistence type="predicted"/>
<protein>
    <submittedName>
        <fullName evidence="4">AcrR family transcriptional regulator</fullName>
    </submittedName>
</protein>
<dbReference type="PANTHER" id="PTHR43479:SF11">
    <property type="entry name" value="ACREF_ENVCD OPERON REPRESSOR-RELATED"/>
    <property type="match status" value="1"/>
</dbReference>
<gene>
    <name evidence="4" type="ORF">JOC31_001571</name>
</gene>
<organism evidence="4 5">
    <name type="scientific">Streptococcus saliviloxodontae</name>
    <dbReference type="NCBI Taxonomy" id="1349416"/>
    <lineage>
        <taxon>Bacteria</taxon>
        <taxon>Bacillati</taxon>
        <taxon>Bacillota</taxon>
        <taxon>Bacilli</taxon>
        <taxon>Lactobacillales</taxon>
        <taxon>Streptococcaceae</taxon>
        <taxon>Streptococcus</taxon>
    </lineage>
</organism>
<dbReference type="InterPro" id="IPR009057">
    <property type="entry name" value="Homeodomain-like_sf"/>
</dbReference>
<dbReference type="RefSeq" id="WP_205017612.1">
    <property type="nucleotide sequence ID" value="NZ_JAFBEI010000034.1"/>
</dbReference>
<dbReference type="PANTHER" id="PTHR43479">
    <property type="entry name" value="ACREF/ENVCD OPERON REPRESSOR-RELATED"/>
    <property type="match status" value="1"/>
</dbReference>
<sequence>MADNRVTSSSLKNLRKSNRISQRLTIESLETALLQLLEKKSLHQLTISELVTKAGVSRNAFYRNFTSKEAILKRRFQRVVRRIIKQLYRFNLREDRYQAWLFLFKESKKEAQLIRLASSHHLDKWLTDIVQEIITKYQSKTQKLADYSNSFWTTAVLAVLIKWIQEGMVIPEEEMAKINLPLLP</sequence>
<keyword evidence="1 2" id="KW-0238">DNA-binding</keyword>
<evidence type="ECO:0000259" key="3">
    <source>
        <dbReference type="PROSITE" id="PS50977"/>
    </source>
</evidence>
<accession>A0ABS2PN86</accession>
<dbReference type="Pfam" id="PF14278">
    <property type="entry name" value="TetR_C_8"/>
    <property type="match status" value="1"/>
</dbReference>
<dbReference type="Pfam" id="PF00440">
    <property type="entry name" value="TetR_N"/>
    <property type="match status" value="1"/>
</dbReference>
<evidence type="ECO:0000313" key="4">
    <source>
        <dbReference type="EMBL" id="MBM7636747.1"/>
    </source>
</evidence>
<dbReference type="EMBL" id="JAFBEI010000034">
    <property type="protein sequence ID" value="MBM7636747.1"/>
    <property type="molecule type" value="Genomic_DNA"/>
</dbReference>
<dbReference type="Proteomes" id="UP000809081">
    <property type="component" value="Unassembled WGS sequence"/>
</dbReference>
<evidence type="ECO:0000313" key="5">
    <source>
        <dbReference type="Proteomes" id="UP000809081"/>
    </source>
</evidence>
<feature type="DNA-binding region" description="H-T-H motif" evidence="2">
    <location>
        <begin position="46"/>
        <end position="65"/>
    </location>
</feature>